<keyword evidence="4" id="KW-0539">Nucleus</keyword>
<evidence type="ECO:0000256" key="4">
    <source>
        <dbReference type="ARBA" id="ARBA00023242"/>
    </source>
</evidence>
<dbReference type="GO" id="GO:0000776">
    <property type="term" value="C:kinetochore"/>
    <property type="evidence" value="ECO:0007669"/>
    <property type="project" value="InterPro"/>
</dbReference>
<feature type="compositionally biased region" description="Basic and acidic residues" evidence="5">
    <location>
        <begin position="94"/>
        <end position="103"/>
    </location>
</feature>
<dbReference type="OrthoDB" id="1939643at2759"/>
<dbReference type="InterPro" id="IPR025974">
    <property type="entry name" value="Mif2/CENP-C_cupin"/>
</dbReference>
<dbReference type="Pfam" id="PF11699">
    <property type="entry name" value="CENP-C_C"/>
    <property type="match status" value="1"/>
</dbReference>
<evidence type="ECO:0000259" key="7">
    <source>
        <dbReference type="Pfam" id="PF15624"/>
    </source>
</evidence>
<dbReference type="PANTHER" id="PTHR16684">
    <property type="entry name" value="CENTROMERE PROTEIN C"/>
    <property type="match status" value="1"/>
</dbReference>
<evidence type="ECO:0000256" key="5">
    <source>
        <dbReference type="SAM" id="MobiDB-lite"/>
    </source>
</evidence>
<feature type="compositionally biased region" description="Basic and acidic residues" evidence="5">
    <location>
        <begin position="52"/>
        <end position="67"/>
    </location>
</feature>
<evidence type="ECO:0000256" key="2">
    <source>
        <dbReference type="ARBA" id="ARBA00010291"/>
    </source>
</evidence>
<evidence type="ECO:0000256" key="3">
    <source>
        <dbReference type="ARBA" id="ARBA00023125"/>
    </source>
</evidence>
<accession>A0A0J9X7R8</accession>
<feature type="domain" description="Mif2/CENP-C cupin" evidence="6">
    <location>
        <begin position="547"/>
        <end position="633"/>
    </location>
</feature>
<dbReference type="Proteomes" id="UP000242525">
    <property type="component" value="Unassembled WGS sequence"/>
</dbReference>
<dbReference type="STRING" id="1173061.A0A0J9X7R8"/>
<feature type="compositionally biased region" description="Low complexity" evidence="5">
    <location>
        <begin position="78"/>
        <end position="93"/>
    </location>
</feature>
<feature type="region of interest" description="Disordered" evidence="5">
    <location>
        <begin position="47"/>
        <end position="411"/>
    </location>
</feature>
<dbReference type="InterPro" id="IPR011051">
    <property type="entry name" value="RmlC_Cupin_sf"/>
</dbReference>
<dbReference type="Pfam" id="PF15624">
    <property type="entry name" value="Mif2_N"/>
    <property type="match status" value="1"/>
</dbReference>
<dbReference type="EMBL" id="CCBN010000004">
    <property type="protein sequence ID" value="CDO53212.1"/>
    <property type="molecule type" value="Genomic_DNA"/>
</dbReference>
<dbReference type="InterPro" id="IPR028929">
    <property type="entry name" value="Mif2_N"/>
</dbReference>
<gene>
    <name evidence="8" type="ORF">BN980_GECA04s06159g</name>
</gene>
<feature type="compositionally biased region" description="Acidic residues" evidence="5">
    <location>
        <begin position="224"/>
        <end position="248"/>
    </location>
</feature>
<feature type="domain" description="Mif2 N-terminal" evidence="7">
    <location>
        <begin position="16"/>
        <end position="67"/>
    </location>
</feature>
<comment type="caution">
    <text evidence="8">The sequence shown here is derived from an EMBL/GenBank/DDBJ whole genome shotgun (WGS) entry which is preliminary data.</text>
</comment>
<dbReference type="GO" id="GO:0005634">
    <property type="term" value="C:nucleus"/>
    <property type="evidence" value="ECO:0007669"/>
    <property type="project" value="UniProtKB-SubCell"/>
</dbReference>
<dbReference type="InterPro" id="IPR028386">
    <property type="entry name" value="CENP-C/Mif2/cnp3"/>
</dbReference>
<reference evidence="8" key="1">
    <citation type="submission" date="2014-03" db="EMBL/GenBank/DDBJ databases">
        <authorList>
            <person name="Casaregola S."/>
        </authorList>
    </citation>
    <scope>NUCLEOTIDE SEQUENCE [LARGE SCALE GENOMIC DNA]</scope>
    <source>
        <strain evidence="8">CLIB 918</strain>
    </source>
</reference>
<evidence type="ECO:0008006" key="10">
    <source>
        <dbReference type="Google" id="ProtNLM"/>
    </source>
</evidence>
<evidence type="ECO:0000313" key="9">
    <source>
        <dbReference type="Proteomes" id="UP000242525"/>
    </source>
</evidence>
<dbReference type="GO" id="GO:0051382">
    <property type="term" value="P:kinetochore assembly"/>
    <property type="evidence" value="ECO:0007669"/>
    <property type="project" value="InterPro"/>
</dbReference>
<dbReference type="SUPFAM" id="SSF51182">
    <property type="entry name" value="RmlC-like cupins"/>
    <property type="match status" value="1"/>
</dbReference>
<evidence type="ECO:0000313" key="8">
    <source>
        <dbReference type="EMBL" id="CDO53212.1"/>
    </source>
</evidence>
<protein>
    <recommendedName>
        <fullName evidence="10">Mif2/CENP-C cupin domain-containing protein</fullName>
    </recommendedName>
</protein>
<feature type="region of interest" description="Disordered" evidence="5">
    <location>
        <begin position="447"/>
        <end position="488"/>
    </location>
</feature>
<feature type="compositionally biased region" description="Acidic residues" evidence="5">
    <location>
        <begin position="293"/>
        <end position="304"/>
    </location>
</feature>
<dbReference type="GO" id="GO:0051455">
    <property type="term" value="P:spindle attachment to meiosis I kinetochore"/>
    <property type="evidence" value="ECO:0007669"/>
    <property type="project" value="TreeGrafter"/>
</dbReference>
<feature type="compositionally biased region" description="Acidic residues" evidence="5">
    <location>
        <begin position="172"/>
        <end position="196"/>
    </location>
</feature>
<organism evidence="8 9">
    <name type="scientific">Geotrichum candidum</name>
    <name type="common">Oospora lactis</name>
    <name type="synonym">Dipodascus geotrichum</name>
    <dbReference type="NCBI Taxonomy" id="1173061"/>
    <lineage>
        <taxon>Eukaryota</taxon>
        <taxon>Fungi</taxon>
        <taxon>Dikarya</taxon>
        <taxon>Ascomycota</taxon>
        <taxon>Saccharomycotina</taxon>
        <taxon>Dipodascomycetes</taxon>
        <taxon>Dipodascales</taxon>
        <taxon>Dipodascaceae</taxon>
        <taxon>Geotrichum</taxon>
    </lineage>
</organism>
<feature type="compositionally biased region" description="Low complexity" evidence="5">
    <location>
        <begin position="316"/>
        <end position="329"/>
    </location>
</feature>
<comment type="subcellular location">
    <subcellularLocation>
        <location evidence="1">Nucleus</location>
    </subcellularLocation>
</comment>
<dbReference type="InterPro" id="IPR014710">
    <property type="entry name" value="RmlC-like_jellyroll"/>
</dbReference>
<dbReference type="GO" id="GO:0019237">
    <property type="term" value="F:centromeric DNA binding"/>
    <property type="evidence" value="ECO:0007669"/>
    <property type="project" value="InterPro"/>
</dbReference>
<dbReference type="PANTHER" id="PTHR16684:SF11">
    <property type="entry name" value="CENTROMERE PROTEIN C"/>
    <property type="match status" value="1"/>
</dbReference>
<evidence type="ECO:0000259" key="6">
    <source>
        <dbReference type="Pfam" id="PF11699"/>
    </source>
</evidence>
<name>A0A0J9X7R8_GEOCN</name>
<feature type="compositionally biased region" description="Low complexity" evidence="5">
    <location>
        <begin position="156"/>
        <end position="168"/>
    </location>
</feature>
<feature type="compositionally biased region" description="Polar residues" evidence="5">
    <location>
        <begin position="68"/>
        <end position="77"/>
    </location>
</feature>
<keyword evidence="9" id="KW-1185">Reference proteome</keyword>
<proteinExistence type="inferred from homology"/>
<dbReference type="GO" id="GO:0051315">
    <property type="term" value="P:attachment of mitotic spindle microtubules to kinetochore"/>
    <property type="evidence" value="ECO:0007669"/>
    <property type="project" value="TreeGrafter"/>
</dbReference>
<evidence type="ECO:0000256" key="1">
    <source>
        <dbReference type="ARBA" id="ARBA00004123"/>
    </source>
</evidence>
<dbReference type="AlphaFoldDB" id="A0A0J9X7R8"/>
<dbReference type="Gene3D" id="2.60.120.10">
    <property type="entry name" value="Jelly Rolls"/>
    <property type="match status" value="1"/>
</dbReference>
<comment type="similarity">
    <text evidence="2">Belongs to the CENP-C/MIF2 family.</text>
</comment>
<keyword evidence="3" id="KW-0238">DNA-binding</keyword>
<sequence>MSRRTASIRNNYYDVNQLGLKGRRAGVMVRNNLERDEFGMEDMEGYFSESSADEREKAAQQERDKMTDSVTKILSANPTRRGPMAAAAAAADDTPTRRNDTRNTIESMEISRGMTPPRGPFGSNSASTSGMRRRLFTARSPVQRLSSSVTPRIKTRVAPSSARAVAPPQLQEMDEDEDAGVNDDSFMDIDHGDEDYSPQRPLIPSAQQPIEDEDVSMADHADVNDEGVEEEENEPVFDDPQPSEDDEEVTPHRTPNGRNRGKNKGFSFHDSDEEDNGHAARSPTPATQVIPEADYDEEELDEVEIELHESPVAKQGGDASKKSTGASKSKTTRQGGRKTAAVTPSPQPKTSKGKATKKSSAVKVTAGGTPRKSTNARSNAPLISKAPEPASRQSSEELNTPGVRRSKRIKVAPLEFWKNERIVYSLDDSTAERPKIKTIIHVDESAAREREAAKRQALSEARKKATKKSKKAATNTTTKTRGKNDEKEDDIDEKIFQDLRKQGTLVEKSFLEASVFPYPPDGNEREDQLIAWGRDYPLRPAKGGAHRVASLFDAEAHFAAAGLLALAPHTDKPQKSSKHNHYFFFVATGAVRVVISDVEFTVAQGGSFVVPRGNTYSLANALPDRDVRMFFVQCTDTLDNEQRGIKRKR</sequence>